<gene>
    <name evidence="1" type="ORF">PR048_005126</name>
</gene>
<sequence>MQLRGVNCTVKVSNEQVPFNHGTISLRIIFHMKSHEQLNSYFAFELDPYPLSLFDDGEMRKIHKSVMNNLFIPISATDTCNVAYVIDGGFILHRVVWQTKEQFSSVIDKYVNYIKNHYRPNTIIVFDSYPEDAT</sequence>
<evidence type="ECO:0000313" key="2">
    <source>
        <dbReference type="Proteomes" id="UP001159363"/>
    </source>
</evidence>
<reference evidence="1 2" key="1">
    <citation type="submission" date="2023-02" db="EMBL/GenBank/DDBJ databases">
        <title>LHISI_Scaffold_Assembly.</title>
        <authorList>
            <person name="Stuart O.P."/>
            <person name="Cleave R."/>
            <person name="Magrath M.J.L."/>
            <person name="Mikheyev A.S."/>
        </authorList>
    </citation>
    <scope>NUCLEOTIDE SEQUENCE [LARGE SCALE GENOMIC DNA]</scope>
    <source>
        <strain evidence="1">Daus_M_001</strain>
        <tissue evidence="1">Leg muscle</tissue>
    </source>
</reference>
<organism evidence="1 2">
    <name type="scientific">Dryococelus australis</name>
    <dbReference type="NCBI Taxonomy" id="614101"/>
    <lineage>
        <taxon>Eukaryota</taxon>
        <taxon>Metazoa</taxon>
        <taxon>Ecdysozoa</taxon>
        <taxon>Arthropoda</taxon>
        <taxon>Hexapoda</taxon>
        <taxon>Insecta</taxon>
        <taxon>Pterygota</taxon>
        <taxon>Neoptera</taxon>
        <taxon>Polyneoptera</taxon>
        <taxon>Phasmatodea</taxon>
        <taxon>Verophasmatodea</taxon>
        <taxon>Anareolatae</taxon>
        <taxon>Phasmatidae</taxon>
        <taxon>Eurycanthinae</taxon>
        <taxon>Dryococelus</taxon>
    </lineage>
</organism>
<protein>
    <submittedName>
        <fullName evidence="1">Uncharacterized protein</fullName>
    </submittedName>
</protein>
<dbReference type="Proteomes" id="UP001159363">
    <property type="component" value="Chromosome 2"/>
</dbReference>
<keyword evidence="2" id="KW-1185">Reference proteome</keyword>
<comment type="caution">
    <text evidence="1">The sequence shown here is derived from an EMBL/GenBank/DDBJ whole genome shotgun (WGS) entry which is preliminary data.</text>
</comment>
<proteinExistence type="predicted"/>
<name>A0ABQ9I7B1_9NEOP</name>
<evidence type="ECO:0000313" key="1">
    <source>
        <dbReference type="EMBL" id="KAJ8892545.1"/>
    </source>
</evidence>
<dbReference type="EMBL" id="JARBHB010000002">
    <property type="protein sequence ID" value="KAJ8892545.1"/>
    <property type="molecule type" value="Genomic_DNA"/>
</dbReference>
<accession>A0ABQ9I7B1</accession>